<reference evidence="4" key="1">
    <citation type="submission" date="2018-09" db="EMBL/GenBank/DDBJ databases">
        <authorList>
            <person name="Zhu H."/>
        </authorList>
    </citation>
    <scope>NUCLEOTIDE SEQUENCE [LARGE SCALE GENOMIC DNA]</scope>
    <source>
        <strain evidence="4">K1R23-30</strain>
    </source>
</reference>
<feature type="compositionally biased region" description="Low complexity" evidence="1">
    <location>
        <begin position="255"/>
        <end position="264"/>
    </location>
</feature>
<evidence type="ECO:0000256" key="1">
    <source>
        <dbReference type="SAM" id="MobiDB-lite"/>
    </source>
</evidence>
<dbReference type="EMBL" id="QYUO01000001">
    <property type="protein sequence ID" value="RJF98253.1"/>
    <property type="molecule type" value="Genomic_DNA"/>
</dbReference>
<sequence>MKQPKIIAFDAVLYYYRFQNPPYEGKAMQNVFSPLASVCQTQLEASRQLADTIFAGTQKIDHIMLEATHQAFTDQLEFVQELTTARDPGSLGTAFQSRLMARNSGKATEYQRQLLGIVVEMQSEIGRNMQNYVEQIRNRAVDGMKTPTEINEAARDQPTTDGSPINPLAGMFSVWENAFKDAATLARRNMSMAGSMAQDAAKAASDAAASNANVIAGVSETSAAAAANSTDATADVISSATDDAGGSVSSDKKGYPSGSSGKKK</sequence>
<organism evidence="3 4">
    <name type="scientific">Noviherbaspirillum saxi</name>
    <dbReference type="NCBI Taxonomy" id="2320863"/>
    <lineage>
        <taxon>Bacteria</taxon>
        <taxon>Pseudomonadati</taxon>
        <taxon>Pseudomonadota</taxon>
        <taxon>Betaproteobacteria</taxon>
        <taxon>Burkholderiales</taxon>
        <taxon>Oxalobacteraceae</taxon>
        <taxon>Noviherbaspirillum</taxon>
    </lineage>
</organism>
<dbReference type="Pfam" id="PF09361">
    <property type="entry name" value="Phasin_2"/>
    <property type="match status" value="1"/>
</dbReference>
<gene>
    <name evidence="3" type="ORF">D3871_06805</name>
</gene>
<evidence type="ECO:0000313" key="4">
    <source>
        <dbReference type="Proteomes" id="UP000265955"/>
    </source>
</evidence>
<protein>
    <submittedName>
        <fullName evidence="3">Phasin family protein</fullName>
    </submittedName>
</protein>
<keyword evidence="4" id="KW-1185">Reference proteome</keyword>
<dbReference type="InterPro" id="IPR018968">
    <property type="entry name" value="Phasin"/>
</dbReference>
<comment type="caution">
    <text evidence="3">The sequence shown here is derived from an EMBL/GenBank/DDBJ whole genome shotgun (WGS) entry which is preliminary data.</text>
</comment>
<dbReference type="RefSeq" id="WP_119768209.1">
    <property type="nucleotide sequence ID" value="NZ_QYUO01000001.1"/>
</dbReference>
<evidence type="ECO:0000313" key="3">
    <source>
        <dbReference type="EMBL" id="RJF98253.1"/>
    </source>
</evidence>
<accession>A0A3A3FQX3</accession>
<dbReference type="Proteomes" id="UP000265955">
    <property type="component" value="Unassembled WGS sequence"/>
</dbReference>
<name>A0A3A3FQX3_9BURK</name>
<proteinExistence type="predicted"/>
<dbReference type="OrthoDB" id="8720133at2"/>
<feature type="region of interest" description="Disordered" evidence="1">
    <location>
        <begin position="239"/>
        <end position="264"/>
    </location>
</feature>
<dbReference type="AlphaFoldDB" id="A0A3A3FQX3"/>
<feature type="domain" description="Phasin" evidence="2">
    <location>
        <begin position="39"/>
        <end position="128"/>
    </location>
</feature>
<evidence type="ECO:0000259" key="2">
    <source>
        <dbReference type="Pfam" id="PF09361"/>
    </source>
</evidence>